<proteinExistence type="predicted"/>
<dbReference type="AlphaFoldDB" id="A0A2H3JMY8"/>
<accession>A0A2H3JMY8</accession>
<dbReference type="SUPFAM" id="SSF47113">
    <property type="entry name" value="Histone-fold"/>
    <property type="match status" value="1"/>
</dbReference>
<dbReference type="OrthoDB" id="636685at2759"/>
<name>A0A2H3JMY8_WOLCO</name>
<feature type="domain" description="Transcription factor CBF/NF-Y/archaeal histone" evidence="1">
    <location>
        <begin position="20"/>
        <end position="77"/>
    </location>
</feature>
<dbReference type="GO" id="GO:0046982">
    <property type="term" value="F:protein heterodimerization activity"/>
    <property type="evidence" value="ECO:0007669"/>
    <property type="project" value="InterPro"/>
</dbReference>
<evidence type="ECO:0000259" key="1">
    <source>
        <dbReference type="Pfam" id="PF00808"/>
    </source>
</evidence>
<dbReference type="Pfam" id="PF00808">
    <property type="entry name" value="CBFD_NFYB_HMF"/>
    <property type="match status" value="1"/>
</dbReference>
<sequence length="95" mass="10877">ERKDKTAWKADRQPGTPSHFPFAKIQRLLKADKELPIVQREAAWLVAVATEEFVRRMGSAAQRIAAREGRSTVQLRDHLMLARKADEYAFLEGML</sequence>
<dbReference type="Gene3D" id="1.10.20.10">
    <property type="entry name" value="Histone, subunit A"/>
    <property type="match status" value="1"/>
</dbReference>
<dbReference type="Proteomes" id="UP000218811">
    <property type="component" value="Unassembled WGS sequence"/>
</dbReference>
<feature type="non-terminal residue" evidence="2">
    <location>
        <position position="1"/>
    </location>
</feature>
<gene>
    <name evidence="2" type="ORF">WOLCODRAFT_68776</name>
</gene>
<reference evidence="2 3" key="1">
    <citation type="journal article" date="2012" name="Science">
        <title>The Paleozoic origin of enzymatic lignin decomposition reconstructed from 31 fungal genomes.</title>
        <authorList>
            <person name="Floudas D."/>
            <person name="Binder M."/>
            <person name="Riley R."/>
            <person name="Barry K."/>
            <person name="Blanchette R.A."/>
            <person name="Henrissat B."/>
            <person name="Martinez A.T."/>
            <person name="Otillar R."/>
            <person name="Spatafora J.W."/>
            <person name="Yadav J.S."/>
            <person name="Aerts A."/>
            <person name="Benoit I."/>
            <person name="Boyd A."/>
            <person name="Carlson A."/>
            <person name="Copeland A."/>
            <person name="Coutinho P.M."/>
            <person name="de Vries R.P."/>
            <person name="Ferreira P."/>
            <person name="Findley K."/>
            <person name="Foster B."/>
            <person name="Gaskell J."/>
            <person name="Glotzer D."/>
            <person name="Gorecki P."/>
            <person name="Heitman J."/>
            <person name="Hesse C."/>
            <person name="Hori C."/>
            <person name="Igarashi K."/>
            <person name="Jurgens J.A."/>
            <person name="Kallen N."/>
            <person name="Kersten P."/>
            <person name="Kohler A."/>
            <person name="Kuees U."/>
            <person name="Kumar T.K.A."/>
            <person name="Kuo A."/>
            <person name="LaButti K."/>
            <person name="Larrondo L.F."/>
            <person name="Lindquist E."/>
            <person name="Ling A."/>
            <person name="Lombard V."/>
            <person name="Lucas S."/>
            <person name="Lundell T."/>
            <person name="Martin R."/>
            <person name="McLaughlin D.J."/>
            <person name="Morgenstern I."/>
            <person name="Morin E."/>
            <person name="Murat C."/>
            <person name="Nagy L.G."/>
            <person name="Nolan M."/>
            <person name="Ohm R.A."/>
            <person name="Patyshakuliyeva A."/>
            <person name="Rokas A."/>
            <person name="Ruiz-Duenas F.J."/>
            <person name="Sabat G."/>
            <person name="Salamov A."/>
            <person name="Samejima M."/>
            <person name="Schmutz J."/>
            <person name="Slot J.C."/>
            <person name="St John F."/>
            <person name="Stenlid J."/>
            <person name="Sun H."/>
            <person name="Sun S."/>
            <person name="Syed K."/>
            <person name="Tsang A."/>
            <person name="Wiebenga A."/>
            <person name="Young D."/>
            <person name="Pisabarro A."/>
            <person name="Eastwood D.C."/>
            <person name="Martin F."/>
            <person name="Cullen D."/>
            <person name="Grigoriev I.V."/>
            <person name="Hibbett D.S."/>
        </authorList>
    </citation>
    <scope>NUCLEOTIDE SEQUENCE [LARGE SCALE GENOMIC DNA]</scope>
    <source>
        <strain evidence="2 3">MD-104</strain>
    </source>
</reference>
<dbReference type="InterPro" id="IPR009072">
    <property type="entry name" value="Histone-fold"/>
</dbReference>
<evidence type="ECO:0000313" key="2">
    <source>
        <dbReference type="EMBL" id="PCH40169.1"/>
    </source>
</evidence>
<dbReference type="InterPro" id="IPR003958">
    <property type="entry name" value="CBFA_NFYB_domain"/>
</dbReference>
<keyword evidence="3" id="KW-1185">Reference proteome</keyword>
<dbReference type="STRING" id="742152.A0A2H3JMY8"/>
<organism evidence="2 3">
    <name type="scientific">Wolfiporia cocos (strain MD-104)</name>
    <name type="common">Brown rot fungus</name>
    <dbReference type="NCBI Taxonomy" id="742152"/>
    <lineage>
        <taxon>Eukaryota</taxon>
        <taxon>Fungi</taxon>
        <taxon>Dikarya</taxon>
        <taxon>Basidiomycota</taxon>
        <taxon>Agaricomycotina</taxon>
        <taxon>Agaricomycetes</taxon>
        <taxon>Polyporales</taxon>
        <taxon>Phaeolaceae</taxon>
        <taxon>Wolfiporia</taxon>
    </lineage>
</organism>
<dbReference type="EMBL" id="KB468053">
    <property type="protein sequence ID" value="PCH40169.1"/>
    <property type="molecule type" value="Genomic_DNA"/>
</dbReference>
<protein>
    <recommendedName>
        <fullName evidence="1">Transcription factor CBF/NF-Y/archaeal histone domain-containing protein</fullName>
    </recommendedName>
</protein>
<evidence type="ECO:0000313" key="3">
    <source>
        <dbReference type="Proteomes" id="UP000218811"/>
    </source>
</evidence>